<dbReference type="InterPro" id="IPR023828">
    <property type="entry name" value="Peptidase_S8_Ser-AS"/>
</dbReference>
<evidence type="ECO:0000256" key="4">
    <source>
        <dbReference type="ARBA" id="ARBA00022801"/>
    </source>
</evidence>
<organism evidence="12 13">
    <name type="scientific">Daucus carota subsp. sativus</name>
    <name type="common">Carrot</name>
    <dbReference type="NCBI Taxonomy" id="79200"/>
    <lineage>
        <taxon>Eukaryota</taxon>
        <taxon>Viridiplantae</taxon>
        <taxon>Streptophyta</taxon>
        <taxon>Embryophyta</taxon>
        <taxon>Tracheophyta</taxon>
        <taxon>Spermatophyta</taxon>
        <taxon>Magnoliopsida</taxon>
        <taxon>eudicotyledons</taxon>
        <taxon>Gunneridae</taxon>
        <taxon>Pentapetalae</taxon>
        <taxon>asterids</taxon>
        <taxon>campanulids</taxon>
        <taxon>Apiales</taxon>
        <taxon>Apiaceae</taxon>
        <taxon>Apioideae</taxon>
        <taxon>Scandiceae</taxon>
        <taxon>Daucinae</taxon>
        <taxon>Daucus</taxon>
        <taxon>Daucus sect. Daucus</taxon>
    </lineage>
</organism>
<feature type="domain" description="Peptidase S8/S53" evidence="9">
    <location>
        <begin position="139"/>
        <end position="578"/>
    </location>
</feature>
<evidence type="ECO:0000256" key="8">
    <source>
        <dbReference type="SAM" id="SignalP"/>
    </source>
</evidence>
<keyword evidence="13" id="KW-1185">Reference proteome</keyword>
<dbReference type="Gene3D" id="3.30.70.80">
    <property type="entry name" value="Peptidase S8 propeptide/proteinase inhibitor I9"/>
    <property type="match status" value="1"/>
</dbReference>
<protein>
    <submittedName>
        <fullName evidence="12">Uncharacterized protein</fullName>
    </submittedName>
</protein>
<evidence type="ECO:0000259" key="10">
    <source>
        <dbReference type="Pfam" id="PF05922"/>
    </source>
</evidence>
<dbReference type="Gene3D" id="3.50.30.30">
    <property type="match status" value="1"/>
</dbReference>
<dbReference type="SUPFAM" id="SSF52743">
    <property type="entry name" value="Subtilisin-like"/>
    <property type="match status" value="1"/>
</dbReference>
<dbReference type="InterPro" id="IPR000209">
    <property type="entry name" value="Peptidase_S8/S53_dom"/>
</dbReference>
<keyword evidence="5 7" id="KW-0720">Serine protease</keyword>
<evidence type="ECO:0000256" key="1">
    <source>
        <dbReference type="ARBA" id="ARBA00011073"/>
    </source>
</evidence>
<dbReference type="Proteomes" id="UP000077755">
    <property type="component" value="Chromosome 5"/>
</dbReference>
<evidence type="ECO:0000256" key="7">
    <source>
        <dbReference type="PROSITE-ProRule" id="PRU01240"/>
    </source>
</evidence>
<dbReference type="PRINTS" id="PR00723">
    <property type="entry name" value="SUBTILISIN"/>
</dbReference>
<feature type="active site" description="Charge relay system" evidence="6 7">
    <location>
        <position position="148"/>
    </location>
</feature>
<comment type="similarity">
    <text evidence="1 7">Belongs to the peptidase S8 family.</text>
</comment>
<dbReference type="CDD" id="cd02120">
    <property type="entry name" value="PA_subtilisin_like"/>
    <property type="match status" value="1"/>
</dbReference>
<dbReference type="EMBL" id="CP093347">
    <property type="protein sequence ID" value="WOG99480.1"/>
    <property type="molecule type" value="Genomic_DNA"/>
</dbReference>
<dbReference type="GO" id="GO:0004252">
    <property type="term" value="F:serine-type endopeptidase activity"/>
    <property type="evidence" value="ECO:0007669"/>
    <property type="project" value="UniProtKB-UniRule"/>
</dbReference>
<evidence type="ECO:0000313" key="13">
    <source>
        <dbReference type="Proteomes" id="UP000077755"/>
    </source>
</evidence>
<dbReference type="InterPro" id="IPR037045">
    <property type="entry name" value="S8pro/Inhibitor_I9_sf"/>
</dbReference>
<evidence type="ECO:0000259" key="9">
    <source>
        <dbReference type="Pfam" id="PF00082"/>
    </source>
</evidence>
<reference evidence="12" key="2">
    <citation type="submission" date="2022-03" db="EMBL/GenBank/DDBJ databases">
        <title>Draft title - Genomic analysis of global carrot germplasm unveils the trajectory of domestication and the origin of high carotenoid orange carrot.</title>
        <authorList>
            <person name="Iorizzo M."/>
            <person name="Ellison S."/>
            <person name="Senalik D."/>
            <person name="Macko-Podgorni A."/>
            <person name="Grzebelus D."/>
            <person name="Bostan H."/>
            <person name="Rolling W."/>
            <person name="Curaba J."/>
            <person name="Simon P."/>
        </authorList>
    </citation>
    <scope>NUCLEOTIDE SEQUENCE</scope>
    <source>
        <tissue evidence="12">Leaf</tissue>
    </source>
</reference>
<keyword evidence="3 8" id="KW-0732">Signal</keyword>
<dbReference type="AlphaFoldDB" id="A0AAF1B0S4"/>
<feature type="signal peptide" evidence="8">
    <location>
        <begin position="1"/>
        <end position="23"/>
    </location>
</feature>
<feature type="domain" description="Subtilisin-like protease fibronectin type-III" evidence="11">
    <location>
        <begin position="664"/>
        <end position="760"/>
    </location>
</feature>
<dbReference type="PANTHER" id="PTHR10795">
    <property type="entry name" value="PROPROTEIN CONVERTASE SUBTILISIN/KEXIN"/>
    <property type="match status" value="1"/>
</dbReference>
<feature type="chain" id="PRO_5042145373" evidence="8">
    <location>
        <begin position="24"/>
        <end position="769"/>
    </location>
</feature>
<dbReference type="Pfam" id="PF05922">
    <property type="entry name" value="Inhibitor_I9"/>
    <property type="match status" value="1"/>
</dbReference>
<evidence type="ECO:0000256" key="5">
    <source>
        <dbReference type="ARBA" id="ARBA00022825"/>
    </source>
</evidence>
<evidence type="ECO:0000256" key="2">
    <source>
        <dbReference type="ARBA" id="ARBA00022670"/>
    </source>
</evidence>
<dbReference type="Gene3D" id="3.40.50.200">
    <property type="entry name" value="Peptidase S8/S53 domain"/>
    <property type="match status" value="1"/>
</dbReference>
<accession>A0AAF1B0S4</accession>
<dbReference type="InterPro" id="IPR034197">
    <property type="entry name" value="Peptidases_S8_3"/>
</dbReference>
<dbReference type="CDD" id="cd04852">
    <property type="entry name" value="Peptidases_S8_3"/>
    <property type="match status" value="1"/>
</dbReference>
<gene>
    <name evidence="12" type="ORF">DCAR_0518832</name>
</gene>
<dbReference type="InterPro" id="IPR010259">
    <property type="entry name" value="S8pro/Inhibitor_I9"/>
</dbReference>
<evidence type="ECO:0000256" key="3">
    <source>
        <dbReference type="ARBA" id="ARBA00022729"/>
    </source>
</evidence>
<dbReference type="InterPro" id="IPR036852">
    <property type="entry name" value="Peptidase_S8/S53_dom_sf"/>
</dbReference>
<keyword evidence="2 7" id="KW-0645">Protease</keyword>
<evidence type="ECO:0000313" key="12">
    <source>
        <dbReference type="EMBL" id="WOG99480.1"/>
    </source>
</evidence>
<reference evidence="12" key="1">
    <citation type="journal article" date="2016" name="Nat. Genet.">
        <title>A high-quality carrot genome assembly provides new insights into carotenoid accumulation and asterid genome evolution.</title>
        <authorList>
            <person name="Iorizzo M."/>
            <person name="Ellison S."/>
            <person name="Senalik D."/>
            <person name="Zeng P."/>
            <person name="Satapoomin P."/>
            <person name="Huang J."/>
            <person name="Bowman M."/>
            <person name="Iovene M."/>
            <person name="Sanseverino W."/>
            <person name="Cavagnaro P."/>
            <person name="Yildiz M."/>
            <person name="Macko-Podgorni A."/>
            <person name="Moranska E."/>
            <person name="Grzebelus E."/>
            <person name="Grzebelus D."/>
            <person name="Ashrafi H."/>
            <person name="Zheng Z."/>
            <person name="Cheng S."/>
            <person name="Spooner D."/>
            <person name="Van Deynze A."/>
            <person name="Simon P."/>
        </authorList>
    </citation>
    <scope>NUCLEOTIDE SEQUENCE</scope>
    <source>
        <tissue evidence="12">Leaf</tissue>
    </source>
</reference>
<dbReference type="FunFam" id="3.40.50.200:FF:000006">
    <property type="entry name" value="Subtilisin-like protease SBT1.5"/>
    <property type="match status" value="1"/>
</dbReference>
<feature type="active site" description="Charge relay system" evidence="6 7">
    <location>
        <position position="545"/>
    </location>
</feature>
<sequence>MARPFVFLYFLLLVLVSVTSVASDQSGEHEVYVVYMGGKGSSTPGTLRDDQARLLEPFSQRNGVVQVYKHGFTGFAAHMSKEEANLIAQEPGVVSVSRDKMFKLRTTRSWSFLKLLKFQQYLDNPIMSSTELHSSKVRGADTIIGMMDSGIWPESKSFNDKGLGPIPKRWKGTCQETEDFRASSCNRKIIGAQNYEIRNKTCRDVFGHGSHTASTAAGAPVPGVSYYGLALGTAIGGSPTSRIAAYKVCSDNCADSAILAGMDAAIHDGVDIMSLSLGPDSPIVNIWEDSVAIGAFHAVEHGIMVVCAAGNAGPSNSSVTNDVPWITTVAASTIDRHFYASVVLGNNHVIKGGGIQFSSLSDSPKYPLIDGVSAKVQSHNISDKLARNCQAGSLDTSKVKGRIVLCFSEISGSPTFSVIMNQGARGLVLVNDDKRIEDNIILEGFLTFPFSIISSKDGNAILSYIRSNRNPTATIRRSGTSTGFKPAPVIADFSSRGPSCLSHNLLKPDITAPGVNIIAAWSKMNPEFALPGQAPPDYVIISGTSMSTPHITGIAALIKSQHPTWDHSAIRSAIMTTAVQTCIDGSPILRLPGLEEATPYDFGAGHVNIEQVMNPGLIYETPITEYYLFLCNYGYNISTIKLIAKNIPEGFSCPKNANTALISNMNYPSIAIAKFKRYTERKVTRTVTNVGDEDEAVYEVTVDAPEHLNVQVIPETLHFTQKYQKLSFDVIFSTKYTFKSDIFGWITWSNGNYRVRSPFALSLTDRSSK</sequence>
<keyword evidence="4 7" id="KW-0378">Hydrolase</keyword>
<evidence type="ECO:0000259" key="11">
    <source>
        <dbReference type="Pfam" id="PF17766"/>
    </source>
</evidence>
<evidence type="ECO:0000256" key="6">
    <source>
        <dbReference type="PIRSR" id="PIRSR615500-1"/>
    </source>
</evidence>
<name>A0AAF1B0S4_DAUCS</name>
<dbReference type="InterPro" id="IPR041469">
    <property type="entry name" value="Subtilisin-like_FN3"/>
</dbReference>
<dbReference type="GO" id="GO:0006508">
    <property type="term" value="P:proteolysis"/>
    <property type="evidence" value="ECO:0007669"/>
    <property type="project" value="UniProtKB-KW"/>
</dbReference>
<dbReference type="Pfam" id="PF17766">
    <property type="entry name" value="fn3_6"/>
    <property type="match status" value="1"/>
</dbReference>
<dbReference type="Pfam" id="PF00082">
    <property type="entry name" value="Peptidase_S8"/>
    <property type="match status" value="1"/>
</dbReference>
<dbReference type="InterPro" id="IPR045051">
    <property type="entry name" value="SBT"/>
</dbReference>
<dbReference type="InterPro" id="IPR015500">
    <property type="entry name" value="Peptidase_S8_subtilisin-rel"/>
</dbReference>
<dbReference type="PROSITE" id="PS00138">
    <property type="entry name" value="SUBTILASE_SER"/>
    <property type="match status" value="1"/>
</dbReference>
<feature type="active site" description="Charge relay system" evidence="6 7">
    <location>
        <position position="208"/>
    </location>
</feature>
<proteinExistence type="inferred from homology"/>
<feature type="domain" description="Inhibitor I9" evidence="10">
    <location>
        <begin position="31"/>
        <end position="104"/>
    </location>
</feature>
<dbReference type="Gene3D" id="2.60.40.2310">
    <property type="match status" value="1"/>
</dbReference>
<dbReference type="PROSITE" id="PS51892">
    <property type="entry name" value="SUBTILASE"/>
    <property type="match status" value="1"/>
</dbReference>